<evidence type="ECO:0000313" key="3">
    <source>
        <dbReference type="Proteomes" id="UP000694886"/>
    </source>
</evidence>
<feature type="transmembrane region" description="Helical" evidence="1">
    <location>
        <begin position="21"/>
        <end position="44"/>
    </location>
</feature>
<reference evidence="3" key="1">
    <citation type="journal article" date="1997" name="Nucleic Acids Res.">
        <title>tRNAscan-SE: a program for improved detection of transfer RNA genes in genomic sequence.</title>
        <authorList>
            <person name="Lowe T.M."/>
            <person name="Eddy S.R."/>
        </authorList>
    </citation>
    <scope>NUCLEOTIDE SEQUENCE [LARGE SCALE GENOMIC DNA]</scope>
    <source>
        <strain evidence="3">r\B97-61/B2</strain>
    </source>
</reference>
<keyword evidence="1" id="KW-0472">Membrane</keyword>
<organism evidence="3 4">
    <name type="scientific">Theobroma cacao</name>
    <name type="common">Cacao</name>
    <name type="synonym">Cocoa</name>
    <dbReference type="NCBI Taxonomy" id="3641"/>
    <lineage>
        <taxon>Eukaryota</taxon>
        <taxon>Viridiplantae</taxon>
        <taxon>Streptophyta</taxon>
        <taxon>Embryophyta</taxon>
        <taxon>Tracheophyta</taxon>
        <taxon>Spermatophyta</taxon>
        <taxon>Magnoliopsida</taxon>
        <taxon>eudicotyledons</taxon>
        <taxon>Gunneridae</taxon>
        <taxon>Pentapetalae</taxon>
        <taxon>rosids</taxon>
        <taxon>malvids</taxon>
        <taxon>Malvales</taxon>
        <taxon>Malvaceae</taxon>
        <taxon>Byttnerioideae</taxon>
        <taxon>Theobroma</taxon>
    </lineage>
</organism>
<dbReference type="AlphaFoldDB" id="A0AB32WF87"/>
<dbReference type="Pfam" id="PF00561">
    <property type="entry name" value="Abhydrolase_1"/>
    <property type="match status" value="1"/>
</dbReference>
<accession>A0AB32WF87</accession>
<evidence type="ECO:0000313" key="4">
    <source>
        <dbReference type="RefSeq" id="XP_017976526.1"/>
    </source>
</evidence>
<feature type="domain" description="AB hydrolase-1" evidence="2">
    <location>
        <begin position="158"/>
        <end position="414"/>
    </location>
</feature>
<dbReference type="SUPFAM" id="SSF53474">
    <property type="entry name" value="alpha/beta-Hydrolases"/>
    <property type="match status" value="1"/>
</dbReference>
<dbReference type="Gene3D" id="3.40.50.1820">
    <property type="entry name" value="alpha/beta hydrolase"/>
    <property type="match status" value="1"/>
</dbReference>
<keyword evidence="1" id="KW-0812">Transmembrane</keyword>
<dbReference type="InterPro" id="IPR000073">
    <property type="entry name" value="AB_hydrolase_1"/>
</dbReference>
<dbReference type="Proteomes" id="UP000694886">
    <property type="component" value="Chromosome 5"/>
</dbReference>
<evidence type="ECO:0000256" key="1">
    <source>
        <dbReference type="SAM" id="Phobius"/>
    </source>
</evidence>
<evidence type="ECO:0000259" key="2">
    <source>
        <dbReference type="Pfam" id="PF00561"/>
    </source>
</evidence>
<dbReference type="Gramene" id="Tc05v2_t018660.1">
    <property type="protein sequence ID" value="Tc05v2_p018660.1"/>
    <property type="gene ID" value="Tc05v2_g018660"/>
</dbReference>
<dbReference type="PANTHER" id="PTHR43689">
    <property type="entry name" value="HYDROLASE"/>
    <property type="match status" value="1"/>
</dbReference>
<gene>
    <name evidence="4" type="primary">LOC108662016</name>
</gene>
<dbReference type="KEGG" id="tcc:108662016"/>
<dbReference type="PANTHER" id="PTHR43689:SF14">
    <property type="entry name" value="LYSOPHOSPHOLIPASE BODYGUARD 4-RELATED"/>
    <property type="match status" value="1"/>
</dbReference>
<name>A0AB32WF87_THECC</name>
<dbReference type="GeneID" id="108662016"/>
<proteinExistence type="predicted"/>
<dbReference type="InterPro" id="IPR029058">
    <property type="entry name" value="AB_hydrolase_fold"/>
</dbReference>
<reference evidence="4" key="2">
    <citation type="submission" date="2025-08" db="UniProtKB">
        <authorList>
            <consortium name="RefSeq"/>
        </authorList>
    </citation>
    <scope>IDENTIFICATION</scope>
</reference>
<sequence length="434" mass="49049">MSIANSVGKGTRKCGTVLLDAVTFFVFLFLDLLDAILCVVYKFLDELFEGKASPCYCVNKGEQSGDCGDGERDLSETLYGRKNVFREMGFLGFARKWEHRKKRDGFVGGGRLVNRWSDCGCESCVSWMKNGCQKLHVVVKEPPQVESDDSRGESAENVIFLHGYLSSSSLWTDTVFKNLSGPVKGHYRLFAVDLLGFGRSPKPSDSMYTLNDHVEMIEKSLISPFQLNSFHLVAHSMGCIVAVALAAKYSKFVKSVTLVAPPYFPSAKDGTSTLMVLETLAGKRLWPPLAFVQSVMSWYEHVGRCFCFLCCRNHRMWERILKLLTQRRELDFMAVDFTRHTHHSAWHSMHNVICGGAKYMHDYLEILNRSRAKVRIIHGDQDPVVPLDCSVNIKMNFPAVELNIIQNADHATIILGRKKDFTENLECIWASSQM</sequence>
<dbReference type="RefSeq" id="XP_017976526.1">
    <property type="nucleotide sequence ID" value="XM_018121037.1"/>
</dbReference>
<keyword evidence="1" id="KW-1133">Transmembrane helix</keyword>
<protein>
    <submittedName>
        <fullName evidence="4">Uncharacterized protein LOC108662016</fullName>
    </submittedName>
</protein>